<feature type="region of interest" description="Disordered" evidence="1">
    <location>
        <begin position="287"/>
        <end position="329"/>
    </location>
</feature>
<dbReference type="VEuPathDB" id="TriTrypDB:ADEAN_000848700"/>
<sequence>MRAVASRHKSVKGPEFDAVWGSLSKLYYSTNIGGEEYIVPCDWEVVLRGVAQQVPVEGVTEERLGTLIRRQSSHLPASLDTAVVTGTSFAKFIQTYFSHLFLVTRSNVSGRPLYHLRHHNTIEETWSGESHEAQSLQRAVHALGLSKQIPVWVEVHTMEPLLPSRTTAIVEKDGWSGLLGQPSVANCFQVGAFLSVRLSSSRPVKSLVILDVSAFPDATKREEVLTKAGVTPGEYQLKLLTPAEMVKTVEAVPSAEDVETVVVDSLLSPCHMVGALINHYYTSQLKQKKETSSAATTTASVEMEEEDGEEESRSEIEEEEGTAPTVVSPSIVVLCGADAREAFMENISEARPPGVQVRLISEDGTDTIIKDEAE</sequence>
<name>A0A7G2CR36_9TRYP</name>
<dbReference type="CDD" id="cd23745">
    <property type="entry name" value="RESC17_18-like"/>
    <property type="match status" value="1"/>
</dbReference>
<dbReference type="OrthoDB" id="239498at2759"/>
<protein>
    <submittedName>
        <fullName evidence="2">Uncharacterized protein</fullName>
    </submittedName>
</protein>
<dbReference type="EMBL" id="LR877163">
    <property type="protein sequence ID" value="CAD2220963.1"/>
    <property type="molecule type" value="Genomic_DNA"/>
</dbReference>
<evidence type="ECO:0000256" key="1">
    <source>
        <dbReference type="SAM" id="MobiDB-lite"/>
    </source>
</evidence>
<organism evidence="2 3">
    <name type="scientific">Angomonas deanei</name>
    <dbReference type="NCBI Taxonomy" id="59799"/>
    <lineage>
        <taxon>Eukaryota</taxon>
        <taxon>Discoba</taxon>
        <taxon>Euglenozoa</taxon>
        <taxon>Kinetoplastea</taxon>
        <taxon>Metakinetoplastina</taxon>
        <taxon>Trypanosomatida</taxon>
        <taxon>Trypanosomatidae</taxon>
        <taxon>Strigomonadinae</taxon>
        <taxon>Angomonas</taxon>
    </lineage>
</organism>
<keyword evidence="3" id="KW-1185">Reference proteome</keyword>
<accession>A0A7G2CR36</accession>
<feature type="compositionally biased region" description="Low complexity" evidence="1">
    <location>
        <begin position="292"/>
        <end position="301"/>
    </location>
</feature>
<feature type="compositionally biased region" description="Acidic residues" evidence="1">
    <location>
        <begin position="302"/>
        <end position="321"/>
    </location>
</feature>
<evidence type="ECO:0000313" key="2">
    <source>
        <dbReference type="EMBL" id="CAD2220963.1"/>
    </source>
</evidence>
<evidence type="ECO:0000313" key="3">
    <source>
        <dbReference type="Proteomes" id="UP000515908"/>
    </source>
</evidence>
<dbReference type="Proteomes" id="UP000515908">
    <property type="component" value="Chromosome 19"/>
</dbReference>
<proteinExistence type="predicted"/>
<gene>
    <name evidence="2" type="ORF">ADEAN_000848700</name>
</gene>
<reference evidence="2 3" key="1">
    <citation type="submission" date="2020-08" db="EMBL/GenBank/DDBJ databases">
        <authorList>
            <person name="Newling K."/>
            <person name="Davey J."/>
            <person name="Forrester S."/>
        </authorList>
    </citation>
    <scope>NUCLEOTIDE SEQUENCE [LARGE SCALE GENOMIC DNA]</scope>
    <source>
        <strain evidence="3">Crithidia deanei Carvalho (ATCC PRA-265)</strain>
    </source>
</reference>
<dbReference type="AlphaFoldDB" id="A0A7G2CR36"/>